<keyword evidence="2" id="KW-1185">Reference proteome</keyword>
<proteinExistence type="predicted"/>
<comment type="caution">
    <text evidence="1">The sequence shown here is derived from an EMBL/GenBank/DDBJ whole genome shotgun (WGS) entry which is preliminary data.</text>
</comment>
<dbReference type="Proteomes" id="UP000621799">
    <property type="component" value="Unassembled WGS sequence"/>
</dbReference>
<name>A0A928VSH9_9CYAN</name>
<organism evidence="1 2">
    <name type="scientific">Zarconia navalis LEGE 11467</name>
    <dbReference type="NCBI Taxonomy" id="1828826"/>
    <lineage>
        <taxon>Bacteria</taxon>
        <taxon>Bacillati</taxon>
        <taxon>Cyanobacteriota</taxon>
        <taxon>Cyanophyceae</taxon>
        <taxon>Oscillatoriophycideae</taxon>
        <taxon>Oscillatoriales</taxon>
        <taxon>Oscillatoriales incertae sedis</taxon>
        <taxon>Zarconia</taxon>
        <taxon>Zarconia navalis</taxon>
    </lineage>
</organism>
<reference evidence="1" key="1">
    <citation type="submission" date="2020-10" db="EMBL/GenBank/DDBJ databases">
        <authorList>
            <person name="Castelo-Branco R."/>
            <person name="Eusebio N."/>
            <person name="Adriana R."/>
            <person name="Vieira A."/>
            <person name="Brugerolle De Fraissinette N."/>
            <person name="Rezende De Castro R."/>
            <person name="Schneider M.P."/>
            <person name="Vasconcelos V."/>
            <person name="Leao P.N."/>
        </authorList>
    </citation>
    <scope>NUCLEOTIDE SEQUENCE</scope>
    <source>
        <strain evidence="1">LEGE 11467</strain>
    </source>
</reference>
<dbReference type="RefSeq" id="WP_405196625.1">
    <property type="nucleotide sequence ID" value="NZ_JADEXN010000006.1"/>
</dbReference>
<feature type="non-terminal residue" evidence="1">
    <location>
        <position position="73"/>
    </location>
</feature>
<protein>
    <submittedName>
        <fullName evidence="1">Uncharacterized protein</fullName>
    </submittedName>
</protein>
<dbReference type="AlphaFoldDB" id="A0A928VSH9"/>
<dbReference type="EMBL" id="JADEXN010000006">
    <property type="protein sequence ID" value="MBE9039321.1"/>
    <property type="molecule type" value="Genomic_DNA"/>
</dbReference>
<evidence type="ECO:0000313" key="1">
    <source>
        <dbReference type="EMBL" id="MBE9039321.1"/>
    </source>
</evidence>
<accession>A0A928VSH9</accession>
<gene>
    <name evidence="1" type="ORF">IQ235_00740</name>
</gene>
<sequence>MSMAFFRQFVAPALIVLVFLVALVATSARIFLPEGLSAPAPVEEFASPEKAALSSSLQPRTEGALAVSSAVTN</sequence>
<evidence type="ECO:0000313" key="2">
    <source>
        <dbReference type="Proteomes" id="UP000621799"/>
    </source>
</evidence>